<gene>
    <name evidence="2" type="ORF">SAMN05216275_15221</name>
</gene>
<reference evidence="3" key="1">
    <citation type="submission" date="2016-10" db="EMBL/GenBank/DDBJ databases">
        <authorList>
            <person name="Varghese N."/>
            <person name="Submissions S."/>
        </authorList>
    </citation>
    <scope>NUCLEOTIDE SEQUENCE [LARGE SCALE GENOMIC DNA]</scope>
    <source>
        <strain evidence="3">CGMCC 4.2126</strain>
    </source>
</reference>
<keyword evidence="1" id="KW-1133">Transmembrane helix</keyword>
<dbReference type="AlphaFoldDB" id="A0A1I4EU60"/>
<keyword evidence="1" id="KW-0812">Transmembrane</keyword>
<feature type="transmembrane region" description="Helical" evidence="1">
    <location>
        <begin position="87"/>
        <end position="105"/>
    </location>
</feature>
<proteinExistence type="predicted"/>
<feature type="transmembrane region" description="Helical" evidence="1">
    <location>
        <begin position="125"/>
        <end position="143"/>
    </location>
</feature>
<dbReference type="EMBL" id="FOQY01000052">
    <property type="protein sequence ID" value="SFL08046.1"/>
    <property type="molecule type" value="Genomic_DNA"/>
</dbReference>
<keyword evidence="1" id="KW-0472">Membrane</keyword>
<accession>A0A1I4EU60</accession>
<feature type="transmembrane region" description="Helical" evidence="1">
    <location>
        <begin position="155"/>
        <end position="174"/>
    </location>
</feature>
<dbReference type="Proteomes" id="UP000199111">
    <property type="component" value="Unassembled WGS sequence"/>
</dbReference>
<evidence type="ECO:0000313" key="2">
    <source>
        <dbReference type="EMBL" id="SFL08046.1"/>
    </source>
</evidence>
<feature type="transmembrane region" description="Helical" evidence="1">
    <location>
        <begin position="53"/>
        <end position="75"/>
    </location>
</feature>
<keyword evidence="3" id="KW-1185">Reference proteome</keyword>
<evidence type="ECO:0000313" key="3">
    <source>
        <dbReference type="Proteomes" id="UP000199111"/>
    </source>
</evidence>
<sequence length="463" mass="51744">MLAFVMPVCGFAYMWAQPARGFGMFGYIQMCRGYEFHDAVMPFLWSVTARVPMLWYMGLPVVVLSFVASLAAGWCERPRWGRVTGRVMAMLLLAAYGIAPAAFAVDMLIDRGCFRTWGGREGVEIFVLPNVAPTLTALCLLLAARRWRERRGRLVRRTAVVLAPACLLLFLPAADLSPGRLTSAAECGPAPSSAGRARETGDRAFLCAVRRTTQKPFSRMPDRELLAYGHHLCGVHIRADEAETARLWERSGVTVHAVAGALMTICPSLVATVRTQEEARKLESVVREVEERRMCAEAPRHRPLVPPVKVSRKRLWTDYGVLESYEYAEGAEDPFEDGLLDITQKNGLVATLPGHAMVRVHSDYLTCATAETYRRRPPVETRGWDHVVEVGYHSPGGEFALGDAMGGSRLPNLAFLGKGDYRIRVHYHAPHWEDDSDDPQQLLIMVFPGRDSRTVVHRERVRR</sequence>
<protein>
    <submittedName>
        <fullName evidence="2">Uncharacterized protein</fullName>
    </submittedName>
</protein>
<organism evidence="2 3">
    <name type="scientific">Streptosporangium canum</name>
    <dbReference type="NCBI Taxonomy" id="324952"/>
    <lineage>
        <taxon>Bacteria</taxon>
        <taxon>Bacillati</taxon>
        <taxon>Actinomycetota</taxon>
        <taxon>Actinomycetes</taxon>
        <taxon>Streptosporangiales</taxon>
        <taxon>Streptosporangiaceae</taxon>
        <taxon>Streptosporangium</taxon>
    </lineage>
</organism>
<name>A0A1I4EU60_9ACTN</name>
<evidence type="ECO:0000256" key="1">
    <source>
        <dbReference type="SAM" id="Phobius"/>
    </source>
</evidence>